<gene>
    <name evidence="5" type="ORF">PIN31115_04902</name>
</gene>
<dbReference type="PROSITE" id="PS50887">
    <property type="entry name" value="GGDEF"/>
    <property type="match status" value="1"/>
</dbReference>
<dbReference type="NCBIfam" id="TIGR00254">
    <property type="entry name" value="GGDEF"/>
    <property type="match status" value="1"/>
</dbReference>
<feature type="transmembrane region" description="Helical" evidence="3">
    <location>
        <begin position="155"/>
        <end position="172"/>
    </location>
</feature>
<dbReference type="SUPFAM" id="SSF55073">
    <property type="entry name" value="Nucleotide cyclase"/>
    <property type="match status" value="1"/>
</dbReference>
<feature type="transmembrane region" description="Helical" evidence="3">
    <location>
        <begin position="12"/>
        <end position="30"/>
    </location>
</feature>
<dbReference type="PANTHER" id="PTHR45138">
    <property type="entry name" value="REGULATORY COMPONENTS OF SENSORY TRANSDUCTION SYSTEM"/>
    <property type="match status" value="1"/>
</dbReference>
<feature type="domain" description="GGDEF" evidence="4">
    <location>
        <begin position="255"/>
        <end position="387"/>
    </location>
</feature>
<dbReference type="InterPro" id="IPR029787">
    <property type="entry name" value="Nucleotide_cyclase"/>
</dbReference>
<reference evidence="5 6" key="1">
    <citation type="submission" date="2019-08" db="EMBL/GenBank/DDBJ databases">
        <authorList>
            <person name="Peeters C."/>
        </authorList>
    </citation>
    <scope>NUCLEOTIDE SEQUENCE [LARGE SCALE GENOMIC DNA]</scope>
    <source>
        <strain evidence="5 6">LMG 31115</strain>
    </source>
</reference>
<keyword evidence="6" id="KW-1185">Reference proteome</keyword>
<dbReference type="EMBL" id="CABPSI010000006">
    <property type="protein sequence ID" value="VVE54403.1"/>
    <property type="molecule type" value="Genomic_DNA"/>
</dbReference>
<evidence type="ECO:0000313" key="6">
    <source>
        <dbReference type="Proteomes" id="UP000333828"/>
    </source>
</evidence>
<feature type="transmembrane region" description="Helical" evidence="3">
    <location>
        <begin position="192"/>
        <end position="217"/>
    </location>
</feature>
<feature type="transmembrane region" description="Helical" evidence="3">
    <location>
        <begin position="95"/>
        <end position="116"/>
    </location>
</feature>
<keyword evidence="3" id="KW-1133">Transmembrane helix</keyword>
<name>A0A5E4Z2N4_9BURK</name>
<evidence type="ECO:0000256" key="2">
    <source>
        <dbReference type="ARBA" id="ARBA00034247"/>
    </source>
</evidence>
<dbReference type="Proteomes" id="UP000333828">
    <property type="component" value="Unassembled WGS sequence"/>
</dbReference>
<evidence type="ECO:0000313" key="5">
    <source>
        <dbReference type="EMBL" id="VVE54403.1"/>
    </source>
</evidence>
<protein>
    <recommendedName>
        <fullName evidence="1">diguanylate cyclase</fullName>
        <ecNumber evidence="1">2.7.7.65</ecNumber>
    </recommendedName>
</protein>
<dbReference type="SMART" id="SM00267">
    <property type="entry name" value="GGDEF"/>
    <property type="match status" value="1"/>
</dbReference>
<dbReference type="InterPro" id="IPR050469">
    <property type="entry name" value="Diguanylate_Cyclase"/>
</dbReference>
<dbReference type="InterPro" id="IPR043128">
    <property type="entry name" value="Rev_trsase/Diguanyl_cyclase"/>
</dbReference>
<dbReference type="Pfam" id="PF00990">
    <property type="entry name" value="GGDEF"/>
    <property type="match status" value="1"/>
</dbReference>
<keyword evidence="3" id="KW-0812">Transmembrane</keyword>
<dbReference type="CDD" id="cd01949">
    <property type="entry name" value="GGDEF"/>
    <property type="match status" value="1"/>
</dbReference>
<keyword evidence="3" id="KW-0472">Membrane</keyword>
<feature type="transmembrane region" description="Helical" evidence="3">
    <location>
        <begin position="42"/>
        <end position="63"/>
    </location>
</feature>
<feature type="transmembrane region" description="Helical" evidence="3">
    <location>
        <begin position="69"/>
        <end position="88"/>
    </location>
</feature>
<dbReference type="FunFam" id="3.30.70.270:FF:000001">
    <property type="entry name" value="Diguanylate cyclase domain protein"/>
    <property type="match status" value="1"/>
</dbReference>
<dbReference type="GO" id="GO:0052621">
    <property type="term" value="F:diguanylate cyclase activity"/>
    <property type="evidence" value="ECO:0007669"/>
    <property type="project" value="UniProtKB-EC"/>
</dbReference>
<evidence type="ECO:0000256" key="1">
    <source>
        <dbReference type="ARBA" id="ARBA00012528"/>
    </source>
</evidence>
<dbReference type="InterPro" id="IPR000160">
    <property type="entry name" value="GGDEF_dom"/>
</dbReference>
<evidence type="ECO:0000259" key="4">
    <source>
        <dbReference type="PROSITE" id="PS50887"/>
    </source>
</evidence>
<comment type="catalytic activity">
    <reaction evidence="2">
        <text>2 GTP = 3',3'-c-di-GMP + 2 diphosphate</text>
        <dbReference type="Rhea" id="RHEA:24898"/>
        <dbReference type="ChEBI" id="CHEBI:33019"/>
        <dbReference type="ChEBI" id="CHEBI:37565"/>
        <dbReference type="ChEBI" id="CHEBI:58805"/>
        <dbReference type="EC" id="2.7.7.65"/>
    </reaction>
</comment>
<evidence type="ECO:0000256" key="3">
    <source>
        <dbReference type="SAM" id="Phobius"/>
    </source>
</evidence>
<proteinExistence type="predicted"/>
<feature type="transmembrane region" description="Helical" evidence="3">
    <location>
        <begin position="122"/>
        <end position="143"/>
    </location>
</feature>
<dbReference type="PANTHER" id="PTHR45138:SF9">
    <property type="entry name" value="DIGUANYLATE CYCLASE DGCM-RELATED"/>
    <property type="match status" value="1"/>
</dbReference>
<dbReference type="EC" id="2.7.7.65" evidence="1"/>
<organism evidence="5 6">
    <name type="scientific">Pandoraea iniqua</name>
    <dbReference type="NCBI Taxonomy" id="2508288"/>
    <lineage>
        <taxon>Bacteria</taxon>
        <taxon>Pseudomonadati</taxon>
        <taxon>Pseudomonadota</taxon>
        <taxon>Betaproteobacteria</taxon>
        <taxon>Burkholderiales</taxon>
        <taxon>Burkholderiaceae</taxon>
        <taxon>Pandoraea</taxon>
    </lineage>
</organism>
<dbReference type="AlphaFoldDB" id="A0A5E4Z2N4"/>
<accession>A0A5E4Z2N4</accession>
<sequence length="391" mass="42404">MSDMKLTTVQTLTLASPGIAVLFALSFLAMSRFHHAARYLKLLAASFLLFALAASGQILGIPADAGGNAVISGALYVGCVILLAEGVLRRTNLTLGRVIPPVALIGIVGGLAYLYYGDRNLVARVYLLNFGCAAVLLAAAMRMTSLLRSKTTDRVVFWAFLTFALSFFPRTWLTLGQVRRSMSTHAFGTSSFWIALQMWLVLSGVALAVILIFAATADKIDDLRRERNEDHLTGLLNRRGFDESSKLRGRRVSDTPSSLIACDVDHFKRINDTFGHTAGDAVLRHVARLLRSVLRSGDEAGRVGGEEFLVLLPGTGSVDACEIAQRMRETIATAHFPGLPADYRVTASFGVATKQPGESMEALMMRVDRLLYDAKDAGRNRVAIDGPRQAA</sequence>
<dbReference type="Gene3D" id="3.30.70.270">
    <property type="match status" value="1"/>
</dbReference>